<gene>
    <name evidence="2" type="ORF">KIH39_04675</name>
</gene>
<accession>A0A8E6BA57</accession>
<keyword evidence="1" id="KW-0472">Membrane</keyword>
<dbReference type="Proteomes" id="UP000676194">
    <property type="component" value="Chromosome"/>
</dbReference>
<feature type="transmembrane region" description="Helical" evidence="1">
    <location>
        <begin position="213"/>
        <end position="232"/>
    </location>
</feature>
<keyword evidence="3" id="KW-1185">Reference proteome</keyword>
<evidence type="ECO:0000313" key="3">
    <source>
        <dbReference type="Proteomes" id="UP000676194"/>
    </source>
</evidence>
<feature type="transmembrane region" description="Helical" evidence="1">
    <location>
        <begin position="154"/>
        <end position="175"/>
    </location>
</feature>
<protein>
    <submittedName>
        <fullName evidence="2">Uncharacterized protein</fullName>
    </submittedName>
</protein>
<reference evidence="2" key="1">
    <citation type="submission" date="2021-05" db="EMBL/GenBank/DDBJ databases">
        <title>Complete genome sequence of the cellulolytic planctomycete Telmatocola sphagniphila SP2T and characterization of the first cellulase from planctomycetes.</title>
        <authorList>
            <person name="Rakitin A.L."/>
            <person name="Beletsky A.V."/>
            <person name="Naumoff D.G."/>
            <person name="Kulichevskaya I.S."/>
            <person name="Mardanov A.V."/>
            <person name="Ravin N.V."/>
            <person name="Dedysh S.N."/>
        </authorList>
    </citation>
    <scope>NUCLEOTIDE SEQUENCE</scope>
    <source>
        <strain evidence="2">SP2T</strain>
    </source>
</reference>
<name>A0A8E6BA57_9BACT</name>
<keyword evidence="1" id="KW-1133">Transmembrane helix</keyword>
<organism evidence="2 3">
    <name type="scientific">Telmatocola sphagniphila</name>
    <dbReference type="NCBI Taxonomy" id="1123043"/>
    <lineage>
        <taxon>Bacteria</taxon>
        <taxon>Pseudomonadati</taxon>
        <taxon>Planctomycetota</taxon>
        <taxon>Planctomycetia</taxon>
        <taxon>Gemmatales</taxon>
        <taxon>Gemmataceae</taxon>
    </lineage>
</organism>
<dbReference type="AlphaFoldDB" id="A0A8E6BA57"/>
<dbReference type="KEGG" id="tsph:KIH39_04675"/>
<dbReference type="RefSeq" id="WP_213498105.1">
    <property type="nucleotide sequence ID" value="NZ_CP074694.1"/>
</dbReference>
<dbReference type="EMBL" id="CP074694">
    <property type="protein sequence ID" value="QVL33215.1"/>
    <property type="molecule type" value="Genomic_DNA"/>
</dbReference>
<evidence type="ECO:0000256" key="1">
    <source>
        <dbReference type="SAM" id="Phobius"/>
    </source>
</evidence>
<keyword evidence="1" id="KW-0812">Transmembrane</keyword>
<sequence>MATSEQLAEMTVDFVTNGVSKVQSDIDGIGGKLGKSSKAADLFAAAIARSQAAVASFSRSANQVIESVSKSISSITSAASKFTLGGTLGIGGILSQAGAGTVEMQQLGAALEYAARVVGDSLAPYVRMATDAVIDFVKWFQSLDKATVEAATEWVVMATAVSGFVVAAAGVASVVATVIGSFVGLGSAIFAVVEGIGGMAVAIGSAFLGPVGLAVASIGGLVAAGAYMFGFFDTESEKTSNAMDDANKSWTDHLMDWATKAVNFVIDKLNWMVRQYKQATNAIAATMAAMGENLGIMKPGTLDLVMKNWDADLQGGGISHIKGLGDMANRFANGIGVDTSKNPLRDISNYLAGLKEREKARQDNGGNKGFTRVGSVQFESLSDTWMRLNKSLGAEDMKQDQMQKTLDEINATVQVMGGAVQAAARQGGAIGP</sequence>
<feature type="transmembrane region" description="Helical" evidence="1">
    <location>
        <begin position="182"/>
        <end position="207"/>
    </location>
</feature>
<evidence type="ECO:0000313" key="2">
    <source>
        <dbReference type="EMBL" id="QVL33215.1"/>
    </source>
</evidence>
<proteinExistence type="predicted"/>